<dbReference type="SUPFAM" id="SSF160369">
    <property type="entry name" value="Ribosomal protein L10-like"/>
    <property type="match status" value="1"/>
</dbReference>
<dbReference type="InterPro" id="IPR047865">
    <property type="entry name" value="Ribosomal_uL10_bac_type"/>
</dbReference>
<comment type="subunit">
    <text evidence="5">Part of the ribosomal stalk of the 50S ribosomal subunit. The N-terminus interacts with L11 and the large rRNA to form the base of the stalk. The C-terminus forms an elongated spine to which L12 dimers bind in a sequential fashion forming a multimeric L10(L12)X complex.</text>
</comment>
<evidence type="ECO:0000313" key="7">
    <source>
        <dbReference type="Proteomes" id="UP000231538"/>
    </source>
</evidence>
<evidence type="ECO:0000256" key="3">
    <source>
        <dbReference type="ARBA" id="ARBA00023274"/>
    </source>
</evidence>
<dbReference type="CDD" id="cd05797">
    <property type="entry name" value="Ribosomal_L10"/>
    <property type="match status" value="1"/>
</dbReference>
<evidence type="ECO:0000256" key="4">
    <source>
        <dbReference type="ARBA" id="ARBA00035202"/>
    </source>
</evidence>
<comment type="similarity">
    <text evidence="1 5">Belongs to the universal ribosomal protein uL10 family.</text>
</comment>
<evidence type="ECO:0000256" key="1">
    <source>
        <dbReference type="ARBA" id="ARBA00008889"/>
    </source>
</evidence>
<dbReference type="HAMAP" id="MF_00362">
    <property type="entry name" value="Ribosomal_uL10"/>
    <property type="match status" value="1"/>
</dbReference>
<dbReference type="Gene3D" id="3.30.70.1730">
    <property type="match status" value="1"/>
</dbReference>
<keyword evidence="5" id="KW-0694">RNA-binding</keyword>
<dbReference type="InterPro" id="IPR043141">
    <property type="entry name" value="Ribosomal_uL10-like_sf"/>
</dbReference>
<dbReference type="GO" id="GO:1990904">
    <property type="term" value="C:ribonucleoprotein complex"/>
    <property type="evidence" value="ECO:0007669"/>
    <property type="project" value="UniProtKB-KW"/>
</dbReference>
<keyword evidence="5" id="KW-0699">rRNA-binding</keyword>
<dbReference type="NCBIfam" id="NF000955">
    <property type="entry name" value="PRK00099.1-1"/>
    <property type="match status" value="1"/>
</dbReference>
<dbReference type="GO" id="GO:0070180">
    <property type="term" value="F:large ribosomal subunit rRNA binding"/>
    <property type="evidence" value="ECO:0007669"/>
    <property type="project" value="UniProtKB-UniRule"/>
</dbReference>
<dbReference type="InterPro" id="IPR001790">
    <property type="entry name" value="Ribosomal_uL10"/>
</dbReference>
<name>A0A2M7V0F7_9BACT</name>
<dbReference type="InterPro" id="IPR022973">
    <property type="entry name" value="Ribosomal_uL10_bac"/>
</dbReference>
<evidence type="ECO:0000313" key="6">
    <source>
        <dbReference type="EMBL" id="PIZ89676.1"/>
    </source>
</evidence>
<evidence type="ECO:0000256" key="5">
    <source>
        <dbReference type="HAMAP-Rule" id="MF_00362"/>
    </source>
</evidence>
<evidence type="ECO:0000256" key="2">
    <source>
        <dbReference type="ARBA" id="ARBA00022980"/>
    </source>
</evidence>
<reference evidence="7" key="1">
    <citation type="submission" date="2017-09" db="EMBL/GenBank/DDBJ databases">
        <title>Depth-based differentiation of microbial function through sediment-hosted aquifers and enrichment of novel symbionts in the deep terrestrial subsurface.</title>
        <authorList>
            <person name="Probst A.J."/>
            <person name="Ladd B."/>
            <person name="Jarett J.K."/>
            <person name="Geller-Mcgrath D.E."/>
            <person name="Sieber C.M.K."/>
            <person name="Emerson J.B."/>
            <person name="Anantharaman K."/>
            <person name="Thomas B.C."/>
            <person name="Malmstrom R."/>
            <person name="Stieglmeier M."/>
            <person name="Klingl A."/>
            <person name="Woyke T."/>
            <person name="Ryan C.M."/>
            <person name="Banfield J.F."/>
        </authorList>
    </citation>
    <scope>NUCLEOTIDE SEQUENCE [LARGE SCALE GENOMIC DNA]</scope>
</reference>
<dbReference type="Pfam" id="PF00466">
    <property type="entry name" value="Ribosomal_L10"/>
    <property type="match status" value="1"/>
</dbReference>
<keyword evidence="2 5" id="KW-0689">Ribosomal protein</keyword>
<dbReference type="EMBL" id="PFPC01000006">
    <property type="protein sequence ID" value="PIZ89676.1"/>
    <property type="molecule type" value="Genomic_DNA"/>
</dbReference>
<dbReference type="Proteomes" id="UP000231538">
    <property type="component" value="Unassembled WGS sequence"/>
</dbReference>
<dbReference type="GO" id="GO:0005840">
    <property type="term" value="C:ribosome"/>
    <property type="evidence" value="ECO:0007669"/>
    <property type="project" value="UniProtKB-KW"/>
</dbReference>
<comment type="function">
    <text evidence="5">Forms part of the ribosomal stalk, playing a central role in the interaction of the ribosome with GTP-bound translation factors.</text>
</comment>
<dbReference type="PANTHER" id="PTHR11560">
    <property type="entry name" value="39S RIBOSOMAL PROTEIN L10, MITOCHONDRIAL"/>
    <property type="match status" value="1"/>
</dbReference>
<dbReference type="Gene3D" id="6.10.250.290">
    <property type="match status" value="1"/>
</dbReference>
<gene>
    <name evidence="5 6" type="primary">rplJ</name>
    <name evidence="6" type="ORF">COX89_00180</name>
</gene>
<keyword evidence="3 5" id="KW-0687">Ribonucleoprotein</keyword>
<protein>
    <recommendedName>
        <fullName evidence="4 5">Large ribosomal subunit protein uL10</fullName>
    </recommendedName>
</protein>
<dbReference type="GO" id="GO:0006412">
    <property type="term" value="P:translation"/>
    <property type="evidence" value="ECO:0007669"/>
    <property type="project" value="UniProtKB-UniRule"/>
</dbReference>
<accession>A0A2M7V0F7</accession>
<organism evidence="6 7">
    <name type="scientific">Candidatus Nealsonbacteria bacterium CG_4_10_14_0_2_um_filter_37_10</name>
    <dbReference type="NCBI Taxonomy" id="1974679"/>
    <lineage>
        <taxon>Bacteria</taxon>
        <taxon>Candidatus Nealsoniibacteriota</taxon>
    </lineage>
</organism>
<sequence>MALTKAQKQKILEDLKEKIAKQKAIIFIDFSGLKVKDLSGLRRKLKVADCQLKVAKKTLMGIAFKGAKIEVEAKKLPGEVALVFGYKDPISPAKIVYQFAAMNPSLKILGGFFENKFRELEEIITLAQLPTREELLVRLVGSIQAPVSNFVRILEANIKGLITVLAKAKT</sequence>
<dbReference type="AlphaFoldDB" id="A0A2M7V0F7"/>
<proteinExistence type="inferred from homology"/>
<comment type="caution">
    <text evidence="6">The sequence shown here is derived from an EMBL/GenBank/DDBJ whole genome shotgun (WGS) entry which is preliminary data.</text>
</comment>